<dbReference type="Proteomes" id="UP001139971">
    <property type="component" value="Unassembled WGS sequence"/>
</dbReference>
<dbReference type="RefSeq" id="WP_263544145.1">
    <property type="nucleotide sequence ID" value="NZ_JAOVZO020000020.1"/>
</dbReference>
<sequence length="73" mass="7723">MKKVVGRGGFTTCGKFVRAAASEHIDEELTGDLGEAEAFRAAWEEGISSGPAREVDFEALKAAGRNILKAARA</sequence>
<evidence type="ECO:0000313" key="2">
    <source>
        <dbReference type="Proteomes" id="UP001139971"/>
    </source>
</evidence>
<dbReference type="EMBL" id="JAOVZO020000020">
    <property type="protein sequence ID" value="MDC8015122.1"/>
    <property type="molecule type" value="Genomic_DNA"/>
</dbReference>
<organism evidence="1 2">
    <name type="scientific">Tahibacter soli</name>
    <dbReference type="NCBI Taxonomy" id="2983605"/>
    <lineage>
        <taxon>Bacteria</taxon>
        <taxon>Pseudomonadati</taxon>
        <taxon>Pseudomonadota</taxon>
        <taxon>Gammaproteobacteria</taxon>
        <taxon>Lysobacterales</taxon>
        <taxon>Rhodanobacteraceae</taxon>
        <taxon>Tahibacter</taxon>
    </lineage>
</organism>
<comment type="caution">
    <text evidence="1">The sequence shown here is derived from an EMBL/GenBank/DDBJ whole genome shotgun (WGS) entry which is preliminary data.</text>
</comment>
<evidence type="ECO:0000313" key="1">
    <source>
        <dbReference type="EMBL" id="MDC8015122.1"/>
    </source>
</evidence>
<keyword evidence="2" id="KW-1185">Reference proteome</keyword>
<dbReference type="AlphaFoldDB" id="A0A9X3YNW3"/>
<proteinExistence type="predicted"/>
<reference evidence="1" key="1">
    <citation type="submission" date="2023-02" db="EMBL/GenBank/DDBJ databases">
        <title>Tahibacter soli sp. nov. isolated from soil.</title>
        <authorList>
            <person name="Baek J.H."/>
            <person name="Lee J.K."/>
            <person name="Choi D.G."/>
            <person name="Jeon C.O."/>
        </authorList>
    </citation>
    <scope>NUCLEOTIDE SEQUENCE</scope>
    <source>
        <strain evidence="1">BL</strain>
    </source>
</reference>
<accession>A0A9X3YNW3</accession>
<protein>
    <submittedName>
        <fullName evidence="1">Uncharacterized protein</fullName>
    </submittedName>
</protein>
<name>A0A9X3YNW3_9GAMM</name>
<gene>
    <name evidence="1" type="ORF">OD750_021470</name>
</gene>